<dbReference type="SUPFAM" id="SSF54928">
    <property type="entry name" value="RNA-binding domain, RBD"/>
    <property type="match status" value="1"/>
</dbReference>
<evidence type="ECO:0000313" key="3">
    <source>
        <dbReference type="EMBL" id="KAK2955233.1"/>
    </source>
</evidence>
<dbReference type="InterPro" id="IPR035979">
    <property type="entry name" value="RBD_domain_sf"/>
</dbReference>
<feature type="region of interest" description="Disordered" evidence="1">
    <location>
        <begin position="324"/>
        <end position="347"/>
    </location>
</feature>
<keyword evidence="4" id="KW-1185">Reference proteome</keyword>
<reference evidence="3 4" key="1">
    <citation type="journal article" date="2022" name="bioRxiv">
        <title>Genomics of Preaxostyla Flagellates Illuminates Evolutionary Transitions and the Path Towards Mitochondrial Loss.</title>
        <authorList>
            <person name="Novak L.V.F."/>
            <person name="Treitli S.C."/>
            <person name="Pyrih J."/>
            <person name="Halakuc P."/>
            <person name="Pipaliya S.V."/>
            <person name="Vacek V."/>
            <person name="Brzon O."/>
            <person name="Soukal P."/>
            <person name="Eme L."/>
            <person name="Dacks J.B."/>
            <person name="Karnkowska A."/>
            <person name="Elias M."/>
            <person name="Hampl V."/>
        </authorList>
    </citation>
    <scope>NUCLEOTIDE SEQUENCE [LARGE SCALE GENOMIC DNA]</scope>
    <source>
        <strain evidence="3">NAU3</strain>
        <tissue evidence="3">Gut</tissue>
    </source>
</reference>
<feature type="domain" description="RRM" evidence="2">
    <location>
        <begin position="250"/>
        <end position="321"/>
    </location>
</feature>
<dbReference type="Proteomes" id="UP001281761">
    <property type="component" value="Unassembled WGS sequence"/>
</dbReference>
<feature type="domain" description="RRM" evidence="2">
    <location>
        <begin position="156"/>
        <end position="227"/>
    </location>
</feature>
<protein>
    <recommendedName>
        <fullName evidence="2">RRM domain-containing protein</fullName>
    </recommendedName>
</protein>
<evidence type="ECO:0000313" key="4">
    <source>
        <dbReference type="Proteomes" id="UP001281761"/>
    </source>
</evidence>
<name>A0ABQ9XUS5_9EUKA</name>
<dbReference type="SMART" id="SM00360">
    <property type="entry name" value="RRM"/>
    <property type="match status" value="2"/>
</dbReference>
<proteinExistence type="predicted"/>
<accession>A0ABQ9XUS5</accession>
<dbReference type="EMBL" id="JARBJD010000069">
    <property type="protein sequence ID" value="KAK2955233.1"/>
    <property type="molecule type" value="Genomic_DNA"/>
</dbReference>
<dbReference type="SUPFAM" id="SSF50044">
    <property type="entry name" value="SH3-domain"/>
    <property type="match status" value="1"/>
</dbReference>
<dbReference type="InterPro" id="IPR012677">
    <property type="entry name" value="Nucleotide-bd_a/b_plait_sf"/>
</dbReference>
<dbReference type="Gene3D" id="3.30.70.330">
    <property type="match status" value="1"/>
</dbReference>
<dbReference type="InterPro" id="IPR036028">
    <property type="entry name" value="SH3-like_dom_sf"/>
</dbReference>
<dbReference type="InterPro" id="IPR000504">
    <property type="entry name" value="RRM_dom"/>
</dbReference>
<evidence type="ECO:0000259" key="2">
    <source>
        <dbReference type="SMART" id="SM00360"/>
    </source>
</evidence>
<organism evidence="3 4">
    <name type="scientific">Blattamonas nauphoetae</name>
    <dbReference type="NCBI Taxonomy" id="2049346"/>
    <lineage>
        <taxon>Eukaryota</taxon>
        <taxon>Metamonada</taxon>
        <taxon>Preaxostyla</taxon>
        <taxon>Oxymonadida</taxon>
        <taxon>Blattamonas</taxon>
    </lineage>
</organism>
<comment type="caution">
    <text evidence="3">The sequence shown here is derived from an EMBL/GenBank/DDBJ whole genome shotgun (WGS) entry which is preliminary data.</text>
</comment>
<dbReference type="CDD" id="cd00590">
    <property type="entry name" value="RRM_SF"/>
    <property type="match status" value="2"/>
</dbReference>
<evidence type="ECO:0000256" key="1">
    <source>
        <dbReference type="SAM" id="MobiDB-lite"/>
    </source>
</evidence>
<gene>
    <name evidence="3" type="ORF">BLNAU_9785</name>
</gene>
<sequence>MSLRTITEDYQSEYGTQCLNVLRGDIVEVLGEDTNGWTFAQKHGTQLTGYVLTRALGPSPAPSIPEQEERLMSLQLINVQPSPTVEDDVKSFFSQFGEVFYFDSQTPSHHHPTFRFFIDILSTADLDTIQSYLVNQPFNGHNTQLNLKHNQPNRLELYLAPFSPSCTEADIRTLIHPANPHKVSLFFPKNNRNIKCCAIVFPDARSANAAFRDRSRWFEKQPGLTVQFSTRSDHTPANHSQNHVSTTSKSVFLTNLPNGVIPRDIVVSLFPTSVITNLKVHSSQPGQPVSAVVHFKTESEAQHAISQSGTLTFLSNRIQVREYRVDPDRNSRGSVSPKSVSPPPHQY</sequence>